<gene>
    <name evidence="2" type="ORF">BSTOLATCC_MIC66198</name>
</gene>
<comment type="caution">
    <text evidence="2">The sequence shown here is derived from an EMBL/GenBank/DDBJ whole genome shotgun (WGS) entry which is preliminary data.</text>
</comment>
<accession>A0AAU9KHP7</accession>
<organism evidence="2 3">
    <name type="scientific">Blepharisma stoltei</name>
    <dbReference type="NCBI Taxonomy" id="1481888"/>
    <lineage>
        <taxon>Eukaryota</taxon>
        <taxon>Sar</taxon>
        <taxon>Alveolata</taxon>
        <taxon>Ciliophora</taxon>
        <taxon>Postciliodesmatophora</taxon>
        <taxon>Heterotrichea</taxon>
        <taxon>Heterotrichida</taxon>
        <taxon>Blepharismidae</taxon>
        <taxon>Blepharisma</taxon>
    </lineage>
</organism>
<evidence type="ECO:0000256" key="1">
    <source>
        <dbReference type="SAM" id="Phobius"/>
    </source>
</evidence>
<sequence>MVHLLIGFAYASSFIKMIQKRPWATVMIWNCYELFKSQNFFSIYEYMLCLNVFNRCWAVPLMICSVSGVLNRFLNSSQSISPSLFVSILAWIISISLAVQVFFCFDFFQVKILLSLLRSWLGSLLLLPDLLSESFASYGIFIRIFIKIYTFGGNILILFIPFWFPLLFFDFWFF</sequence>
<dbReference type="EMBL" id="CAJZBQ010000064">
    <property type="protein sequence ID" value="CAG9336320.1"/>
    <property type="molecule type" value="Genomic_DNA"/>
</dbReference>
<feature type="transmembrane region" description="Helical" evidence="1">
    <location>
        <begin position="148"/>
        <end position="169"/>
    </location>
</feature>
<dbReference type="Proteomes" id="UP001162131">
    <property type="component" value="Unassembled WGS sequence"/>
</dbReference>
<keyword evidence="1" id="KW-1133">Transmembrane helix</keyword>
<feature type="transmembrane region" description="Helical" evidence="1">
    <location>
        <begin position="57"/>
        <end position="74"/>
    </location>
</feature>
<feature type="transmembrane region" description="Helical" evidence="1">
    <location>
        <begin position="120"/>
        <end position="141"/>
    </location>
</feature>
<feature type="transmembrane region" description="Helical" evidence="1">
    <location>
        <begin position="86"/>
        <end position="108"/>
    </location>
</feature>
<dbReference type="AlphaFoldDB" id="A0AAU9KHP7"/>
<keyword evidence="1" id="KW-0472">Membrane</keyword>
<protein>
    <submittedName>
        <fullName evidence="2">Uncharacterized protein</fullName>
    </submittedName>
</protein>
<reference evidence="2" key="1">
    <citation type="submission" date="2021-09" db="EMBL/GenBank/DDBJ databases">
        <authorList>
            <consortium name="AG Swart"/>
            <person name="Singh M."/>
            <person name="Singh A."/>
            <person name="Seah K."/>
            <person name="Emmerich C."/>
        </authorList>
    </citation>
    <scope>NUCLEOTIDE SEQUENCE</scope>
    <source>
        <strain evidence="2">ATCC30299</strain>
    </source>
</reference>
<name>A0AAU9KHP7_9CILI</name>
<keyword evidence="1" id="KW-0812">Transmembrane</keyword>
<proteinExistence type="predicted"/>
<evidence type="ECO:0000313" key="3">
    <source>
        <dbReference type="Proteomes" id="UP001162131"/>
    </source>
</evidence>
<evidence type="ECO:0000313" key="2">
    <source>
        <dbReference type="EMBL" id="CAG9336320.1"/>
    </source>
</evidence>
<keyword evidence="3" id="KW-1185">Reference proteome</keyword>